<gene>
    <name evidence="3" type="ORF">GYA55_01575</name>
</gene>
<keyword evidence="1" id="KW-0802">TPR repeat</keyword>
<evidence type="ECO:0000256" key="1">
    <source>
        <dbReference type="PROSITE-ProRule" id="PRU00339"/>
    </source>
</evidence>
<dbReference type="Proteomes" id="UP000524246">
    <property type="component" value="Unassembled WGS sequence"/>
</dbReference>
<protein>
    <submittedName>
        <fullName evidence="3">Tetratricopeptide repeat protein</fullName>
    </submittedName>
</protein>
<dbReference type="PROSITE" id="PS50293">
    <property type="entry name" value="TPR_REGION"/>
    <property type="match status" value="2"/>
</dbReference>
<dbReference type="PROSITE" id="PS50005">
    <property type="entry name" value="TPR"/>
    <property type="match status" value="5"/>
</dbReference>
<dbReference type="Pfam" id="PF13414">
    <property type="entry name" value="TPR_11"/>
    <property type="match status" value="1"/>
</dbReference>
<dbReference type="PANTHER" id="PTHR43630">
    <property type="entry name" value="POLY-BETA-1,6-N-ACETYL-D-GLUCOSAMINE SYNTHASE"/>
    <property type="match status" value="1"/>
</dbReference>
<dbReference type="CDD" id="cd02511">
    <property type="entry name" value="Beta4Glucosyltransferase"/>
    <property type="match status" value="1"/>
</dbReference>
<dbReference type="InterPro" id="IPR011990">
    <property type="entry name" value="TPR-like_helical_dom_sf"/>
</dbReference>
<name>A0A7X9FPM2_9DELT</name>
<feature type="repeat" description="TPR" evidence="1">
    <location>
        <begin position="354"/>
        <end position="387"/>
    </location>
</feature>
<dbReference type="AlphaFoldDB" id="A0A7X9FPM2"/>
<dbReference type="Pfam" id="PF14559">
    <property type="entry name" value="TPR_19"/>
    <property type="match status" value="1"/>
</dbReference>
<feature type="non-terminal residue" evidence="3">
    <location>
        <position position="389"/>
    </location>
</feature>
<feature type="repeat" description="TPR" evidence="1">
    <location>
        <begin position="286"/>
        <end position="319"/>
    </location>
</feature>
<dbReference type="Pfam" id="PF00535">
    <property type="entry name" value="Glycos_transf_2"/>
    <property type="match status" value="1"/>
</dbReference>
<dbReference type="SUPFAM" id="SSF53448">
    <property type="entry name" value="Nucleotide-diphospho-sugar transferases"/>
    <property type="match status" value="1"/>
</dbReference>
<feature type="repeat" description="TPR" evidence="1">
    <location>
        <begin position="252"/>
        <end position="285"/>
    </location>
</feature>
<dbReference type="Gene3D" id="3.90.550.10">
    <property type="entry name" value="Spore Coat Polysaccharide Biosynthesis Protein SpsA, Chain A"/>
    <property type="match status" value="1"/>
</dbReference>
<feature type="repeat" description="TPR" evidence="1">
    <location>
        <begin position="320"/>
        <end position="353"/>
    </location>
</feature>
<feature type="domain" description="Glycosyltransferase 2-like" evidence="2">
    <location>
        <begin position="6"/>
        <end position="111"/>
    </location>
</feature>
<comment type="caution">
    <text evidence="3">The sequence shown here is derived from an EMBL/GenBank/DDBJ whole genome shotgun (WGS) entry which is preliminary data.</text>
</comment>
<dbReference type="Gene3D" id="1.25.40.10">
    <property type="entry name" value="Tetratricopeptide repeat domain"/>
    <property type="match status" value="1"/>
</dbReference>
<sequence>MDPKISLCMIVKDEEDWLEQCLKSVEPLVSEIIIVDTGSTDRSLEIAKTFDAKIFFFKWNDDFSAARNYSLRQASGDWIFVLDADEAIAASDLALLREKVKAKNVCYEFLQRHYTADHRLSDFKPCQGDYPDLERNYPGFFESNLCRLFPNHRGIEYRGRIHELVEQSIKEIPDLRIERLDVRIHHYGHTPEVKRKKTKADLYSPLGESKTREQPDDWKAYFELGVEHNCNGRRKEAAEAFKKSLNLNPNYLDTWVNYGYVLCETSQYDEAIEALKRAIKIKADCDQAYCNLGVVFMRQGDFARAVDVFIRAININPQYVNAFCNLGISLARLGRYAEAANAYYRALEVMPQCVSAKADLGALYLVSGQLEEAEKFLISASKDDPEQSG</sequence>
<dbReference type="InterPro" id="IPR001173">
    <property type="entry name" value="Glyco_trans_2-like"/>
</dbReference>
<accession>A0A7X9FPM2</accession>
<evidence type="ECO:0000259" key="2">
    <source>
        <dbReference type="Pfam" id="PF00535"/>
    </source>
</evidence>
<evidence type="ECO:0000313" key="3">
    <source>
        <dbReference type="EMBL" id="NMC61837.1"/>
    </source>
</evidence>
<reference evidence="3 4" key="1">
    <citation type="journal article" date="2020" name="Biotechnol. Biofuels">
        <title>New insights from the biogas microbiome by comprehensive genome-resolved metagenomics of nearly 1600 species originating from multiple anaerobic digesters.</title>
        <authorList>
            <person name="Campanaro S."/>
            <person name="Treu L."/>
            <person name="Rodriguez-R L.M."/>
            <person name="Kovalovszki A."/>
            <person name="Ziels R.M."/>
            <person name="Maus I."/>
            <person name="Zhu X."/>
            <person name="Kougias P.G."/>
            <person name="Basile A."/>
            <person name="Luo G."/>
            <person name="Schluter A."/>
            <person name="Konstantinidis K.T."/>
            <person name="Angelidaki I."/>
        </authorList>
    </citation>
    <scope>NUCLEOTIDE SEQUENCE [LARGE SCALE GENOMIC DNA]</scope>
    <source>
        <strain evidence="3">AS27yjCOA_65</strain>
    </source>
</reference>
<organism evidence="3 4">
    <name type="scientific">SAR324 cluster bacterium</name>
    <dbReference type="NCBI Taxonomy" id="2024889"/>
    <lineage>
        <taxon>Bacteria</taxon>
        <taxon>Deltaproteobacteria</taxon>
        <taxon>SAR324 cluster</taxon>
    </lineage>
</organism>
<dbReference type="InterPro" id="IPR029044">
    <property type="entry name" value="Nucleotide-diphossugar_trans"/>
</dbReference>
<dbReference type="Pfam" id="PF13181">
    <property type="entry name" value="TPR_8"/>
    <property type="match status" value="1"/>
</dbReference>
<proteinExistence type="predicted"/>
<evidence type="ECO:0000313" key="4">
    <source>
        <dbReference type="Proteomes" id="UP000524246"/>
    </source>
</evidence>
<dbReference type="PANTHER" id="PTHR43630:SF2">
    <property type="entry name" value="GLYCOSYLTRANSFERASE"/>
    <property type="match status" value="1"/>
</dbReference>
<feature type="repeat" description="TPR" evidence="1">
    <location>
        <begin position="218"/>
        <end position="251"/>
    </location>
</feature>
<dbReference type="SUPFAM" id="SSF48452">
    <property type="entry name" value="TPR-like"/>
    <property type="match status" value="1"/>
</dbReference>
<dbReference type="InterPro" id="IPR019734">
    <property type="entry name" value="TPR_rpt"/>
</dbReference>
<dbReference type="EMBL" id="JAAZON010000058">
    <property type="protein sequence ID" value="NMC61837.1"/>
    <property type="molecule type" value="Genomic_DNA"/>
</dbReference>
<dbReference type="SMART" id="SM00028">
    <property type="entry name" value="TPR"/>
    <property type="match status" value="5"/>
</dbReference>